<evidence type="ECO:0000313" key="3">
    <source>
        <dbReference type="EMBL" id="QJA84225.1"/>
    </source>
</evidence>
<accession>A0A6H1ZH83</accession>
<dbReference type="EMBL" id="MT144038">
    <property type="protein sequence ID" value="QJA47286.1"/>
    <property type="molecule type" value="Genomic_DNA"/>
</dbReference>
<sequence length="506" mass="57365">MALLTEVIDNFGGGIHHGSPTIDLPENTSIQLKNIAIKNRTYISNRKGFTRFSRSRIRVGGIEQPISGLFEYNYEGTKTLLVTAGTKLYTYNTTTHTYTDSGITITTGYKQHFLKHYENIIMYNGVDTPVYYDGTSFTELSNAPTGNFMESYTGTIFASTNDNYMKVQFSKDYGSFTEWPGTYNQLVSESKFDRMRAFKKVNDFIGGLAFSDEEAYTLSGSNLNDYVFLPLFRGNGCLNQEVLQIEDGIPIWLNRKGFHTLDSRKPIRFNQLDNVFTDVQMGQFDNAWAVKYWGGLNSFPQYLCALTLGNGQTVNNYIFKYDYVSGGWTYDTGMPCKILANGKDSDDNEILYGVNNDGWIYQLYDGESDYEKAISSSYISYPVTFRQELGKAAPYKEKQLQEIEIWYRSKYDGQFDVMVVGDFDGNEFPGSGVMQSCTIEGEGDPPSHYYFDAMESTSHFLRNKVAKHFSISPGNISGRSFGIRIDCNDPAQDWEILKIIIKASEK</sequence>
<evidence type="ECO:0000313" key="2">
    <source>
        <dbReference type="EMBL" id="QJA67479.1"/>
    </source>
</evidence>
<dbReference type="AlphaFoldDB" id="A0A6H1ZH83"/>
<gene>
    <name evidence="3" type="ORF">MM415A00215_0019</name>
    <name evidence="2" type="ORF">MM415B00223_0066</name>
    <name evidence="1" type="ORF">TM448A00634_0018</name>
    <name evidence="4" type="ORF">TM448B00399_0019</name>
</gene>
<proteinExistence type="predicted"/>
<reference evidence="1" key="1">
    <citation type="submission" date="2020-03" db="EMBL/GenBank/DDBJ databases">
        <title>The deep terrestrial virosphere.</title>
        <authorList>
            <person name="Holmfeldt K."/>
            <person name="Nilsson E."/>
            <person name="Simone D."/>
            <person name="Lopez-Fernandez M."/>
            <person name="Wu X."/>
            <person name="de Brujin I."/>
            <person name="Lundin D."/>
            <person name="Andersson A."/>
            <person name="Bertilsson S."/>
            <person name="Dopson M."/>
        </authorList>
    </citation>
    <scope>NUCLEOTIDE SEQUENCE</scope>
    <source>
        <strain evidence="3">MM415A00215</strain>
        <strain evidence="2">MM415B00223</strain>
        <strain evidence="1">TM448A00634</strain>
        <strain evidence="4">TM448B00399</strain>
    </source>
</reference>
<evidence type="ECO:0000313" key="4">
    <source>
        <dbReference type="EMBL" id="QJH95328.1"/>
    </source>
</evidence>
<evidence type="ECO:0000313" key="1">
    <source>
        <dbReference type="EMBL" id="QJA47286.1"/>
    </source>
</evidence>
<name>A0A6H1ZH83_9ZZZZ</name>
<organism evidence="1">
    <name type="scientific">viral metagenome</name>
    <dbReference type="NCBI Taxonomy" id="1070528"/>
    <lineage>
        <taxon>unclassified sequences</taxon>
        <taxon>metagenomes</taxon>
        <taxon>organismal metagenomes</taxon>
    </lineage>
</organism>
<dbReference type="EMBL" id="MT144617">
    <property type="protein sequence ID" value="QJH95328.1"/>
    <property type="molecule type" value="Genomic_DNA"/>
</dbReference>
<protein>
    <submittedName>
        <fullName evidence="1">Uncharacterized protein</fullName>
    </submittedName>
</protein>
<dbReference type="EMBL" id="MT141571">
    <property type="protein sequence ID" value="QJA67479.1"/>
    <property type="molecule type" value="Genomic_DNA"/>
</dbReference>
<dbReference type="EMBL" id="MT142526">
    <property type="protein sequence ID" value="QJA84225.1"/>
    <property type="molecule type" value="Genomic_DNA"/>
</dbReference>